<dbReference type="Pfam" id="PF02698">
    <property type="entry name" value="DUF218"/>
    <property type="match status" value="1"/>
</dbReference>
<gene>
    <name evidence="2" type="ORF">BC008_23880</name>
</gene>
<organism evidence="2 3">
    <name type="scientific">Mastigocoleus testarum BC008</name>
    <dbReference type="NCBI Taxonomy" id="371196"/>
    <lineage>
        <taxon>Bacteria</taxon>
        <taxon>Bacillati</taxon>
        <taxon>Cyanobacteriota</taxon>
        <taxon>Cyanophyceae</taxon>
        <taxon>Nostocales</taxon>
        <taxon>Hapalosiphonaceae</taxon>
        <taxon>Mastigocoleus</taxon>
    </lineage>
</organism>
<evidence type="ECO:0000259" key="1">
    <source>
        <dbReference type="Pfam" id="PF02698"/>
    </source>
</evidence>
<sequence>MKNIFYQRRFFWWLGLSLLVVLLGFIPVRIAVAFHQSPTPQAMFVLGGNFERTKFAGEFWSSHKDLDIWVSDFPQYLDRQGRILNQFGIPSRQLHLDGTATDTVTNFTTLVDDFVDADLQHIYLITSDYHMRRARVIASVVLGSRGVVVTPVAVASNGHESESLIRVVRDFGRSVLWITIGRSGASLNPRLRKSDFKHSPSITFVKYCKENPVYNRRRP</sequence>
<dbReference type="AlphaFoldDB" id="A0A0V7ZNG8"/>
<dbReference type="RefSeq" id="WP_036264803.1">
    <property type="nucleotide sequence ID" value="NZ_LMTZ01000101.1"/>
</dbReference>
<keyword evidence="3" id="KW-1185">Reference proteome</keyword>
<dbReference type="CDD" id="cd06259">
    <property type="entry name" value="YdcF-like"/>
    <property type="match status" value="1"/>
</dbReference>
<dbReference type="InterPro" id="IPR003848">
    <property type="entry name" value="DUF218"/>
</dbReference>
<dbReference type="Proteomes" id="UP000053372">
    <property type="component" value="Unassembled WGS sequence"/>
</dbReference>
<proteinExistence type="predicted"/>
<evidence type="ECO:0000313" key="2">
    <source>
        <dbReference type="EMBL" id="KST66017.1"/>
    </source>
</evidence>
<protein>
    <recommendedName>
        <fullName evidence="1">DUF218 domain-containing protein</fullName>
    </recommendedName>
</protein>
<accession>A0A0V7ZNG8</accession>
<feature type="domain" description="DUF218" evidence="1">
    <location>
        <begin position="41"/>
        <end position="159"/>
    </location>
</feature>
<dbReference type="OrthoDB" id="9782395at2"/>
<evidence type="ECO:0000313" key="3">
    <source>
        <dbReference type="Proteomes" id="UP000053372"/>
    </source>
</evidence>
<dbReference type="EMBL" id="LMTZ01000101">
    <property type="protein sequence ID" value="KST66017.1"/>
    <property type="molecule type" value="Genomic_DNA"/>
</dbReference>
<name>A0A0V7ZNG8_9CYAN</name>
<reference evidence="2 3" key="1">
    <citation type="journal article" date="2015" name="Genome Announc.">
        <title>Draft Genome of the Euendolithic (true boring) Cyanobacterium Mastigocoleus testarum strain BC008.</title>
        <authorList>
            <person name="Guida B.S."/>
            <person name="Garcia-Pichel F."/>
        </authorList>
    </citation>
    <scope>NUCLEOTIDE SEQUENCE [LARGE SCALE GENOMIC DNA]</scope>
    <source>
        <strain evidence="2 3">BC008</strain>
    </source>
</reference>
<comment type="caution">
    <text evidence="2">The sequence shown here is derived from an EMBL/GenBank/DDBJ whole genome shotgun (WGS) entry which is preliminary data.</text>
</comment>